<dbReference type="AlphaFoldDB" id="A0A449B1B7"/>
<organism evidence="1 2">
    <name type="scientific">Mycoplasmopsis citelli</name>
    <dbReference type="NCBI Taxonomy" id="171281"/>
    <lineage>
        <taxon>Bacteria</taxon>
        <taxon>Bacillati</taxon>
        <taxon>Mycoplasmatota</taxon>
        <taxon>Mycoplasmoidales</taxon>
        <taxon>Metamycoplasmataceae</taxon>
        <taxon>Mycoplasmopsis</taxon>
    </lineage>
</organism>
<keyword evidence="1" id="KW-0489">Methyltransferase</keyword>
<accession>A0A449B1B7</accession>
<gene>
    <name evidence="1" type="primary">dam_1</name>
    <name evidence="1" type="ORF">NCTC10181_00170</name>
</gene>
<protein>
    <submittedName>
        <fullName evidence="1">Adenine-specific DNA methyltransferase</fullName>
    </submittedName>
</protein>
<dbReference type="GO" id="GO:0008168">
    <property type="term" value="F:methyltransferase activity"/>
    <property type="evidence" value="ECO:0007669"/>
    <property type="project" value="UniProtKB-KW"/>
</dbReference>
<evidence type="ECO:0000313" key="2">
    <source>
        <dbReference type="Proteomes" id="UP000290985"/>
    </source>
</evidence>
<proteinExistence type="predicted"/>
<keyword evidence="2" id="KW-1185">Reference proteome</keyword>
<name>A0A449B1B7_9BACT</name>
<dbReference type="InterPro" id="IPR029063">
    <property type="entry name" value="SAM-dependent_MTases_sf"/>
</dbReference>
<sequence>MLSNHNTEFINQLYKNTIFMLYKAKRMINSKGTGRGFIEEVVITNY</sequence>
<dbReference type="GO" id="GO:0032259">
    <property type="term" value="P:methylation"/>
    <property type="evidence" value="ECO:0007669"/>
    <property type="project" value="UniProtKB-KW"/>
</dbReference>
<dbReference type="Gene3D" id="3.40.50.150">
    <property type="entry name" value="Vaccinia Virus protein VP39"/>
    <property type="match status" value="1"/>
</dbReference>
<evidence type="ECO:0000313" key="1">
    <source>
        <dbReference type="EMBL" id="VEU74335.1"/>
    </source>
</evidence>
<keyword evidence="1" id="KW-0808">Transferase</keyword>
<dbReference type="EMBL" id="LR215036">
    <property type="protein sequence ID" value="VEU74335.1"/>
    <property type="molecule type" value="Genomic_DNA"/>
</dbReference>
<dbReference type="Proteomes" id="UP000290985">
    <property type="component" value="Chromosome"/>
</dbReference>
<reference evidence="1 2" key="1">
    <citation type="submission" date="2019-01" db="EMBL/GenBank/DDBJ databases">
        <authorList>
            <consortium name="Pathogen Informatics"/>
        </authorList>
    </citation>
    <scope>NUCLEOTIDE SEQUENCE [LARGE SCALE GENOMIC DNA]</scope>
    <source>
        <strain evidence="1 2">NCTC10181</strain>
    </source>
</reference>
<dbReference type="SUPFAM" id="SSF53335">
    <property type="entry name" value="S-adenosyl-L-methionine-dependent methyltransferases"/>
    <property type="match status" value="1"/>
</dbReference>
<dbReference type="KEGG" id="mcit:NCTC10181_00170"/>